<dbReference type="InterPro" id="IPR051655">
    <property type="entry name" value="FAM161"/>
</dbReference>
<evidence type="ECO:0000313" key="4">
    <source>
        <dbReference type="EMBL" id="CAF1225908.1"/>
    </source>
</evidence>
<evidence type="ECO:0000256" key="3">
    <source>
        <dbReference type="SAM" id="MobiDB-lite"/>
    </source>
</evidence>
<dbReference type="PANTHER" id="PTHR21501">
    <property type="entry name" value="PROTEIN FAM-161"/>
    <property type="match status" value="1"/>
</dbReference>
<keyword evidence="5" id="KW-1185">Reference proteome</keyword>
<feature type="compositionally biased region" description="Polar residues" evidence="3">
    <location>
        <begin position="370"/>
        <end position="379"/>
    </location>
</feature>
<feature type="region of interest" description="Disordered" evidence="3">
    <location>
        <begin position="80"/>
        <end position="124"/>
    </location>
</feature>
<dbReference type="GO" id="GO:0005856">
    <property type="term" value="C:cytoskeleton"/>
    <property type="evidence" value="ECO:0007669"/>
    <property type="project" value="UniProtKB-ARBA"/>
</dbReference>
<evidence type="ECO:0000313" key="5">
    <source>
        <dbReference type="Proteomes" id="UP000663832"/>
    </source>
</evidence>
<dbReference type="Pfam" id="PF10595">
    <property type="entry name" value="FAM161A_B"/>
    <property type="match status" value="1"/>
</dbReference>
<dbReference type="PANTHER" id="PTHR21501:SF1">
    <property type="entry name" value="PROTEIN FAM-161"/>
    <property type="match status" value="1"/>
</dbReference>
<feature type="region of interest" description="Disordered" evidence="3">
    <location>
        <begin position="628"/>
        <end position="647"/>
    </location>
</feature>
<feature type="region of interest" description="Disordered" evidence="3">
    <location>
        <begin position="508"/>
        <end position="540"/>
    </location>
</feature>
<dbReference type="GO" id="GO:0005929">
    <property type="term" value="C:cilium"/>
    <property type="evidence" value="ECO:0007669"/>
    <property type="project" value="TreeGrafter"/>
</dbReference>
<comment type="caution">
    <text evidence="4">The sequence shown here is derived from an EMBL/GenBank/DDBJ whole genome shotgun (WGS) entry which is preliminary data.</text>
</comment>
<accession>A0A814Y805</accession>
<dbReference type="AlphaFoldDB" id="A0A814Y805"/>
<proteinExistence type="inferred from homology"/>
<feature type="compositionally biased region" description="Low complexity" evidence="3">
    <location>
        <begin position="13"/>
        <end position="26"/>
    </location>
</feature>
<feature type="compositionally biased region" description="Polar residues" evidence="3">
    <location>
        <begin position="80"/>
        <end position="89"/>
    </location>
</feature>
<protein>
    <submittedName>
        <fullName evidence="4">Uncharacterized protein</fullName>
    </submittedName>
</protein>
<feature type="region of interest" description="Disordered" evidence="3">
    <location>
        <begin position="1"/>
        <end position="28"/>
    </location>
</feature>
<dbReference type="InterPro" id="IPR019579">
    <property type="entry name" value="FAM161A/B"/>
</dbReference>
<feature type="region of interest" description="Disordered" evidence="3">
    <location>
        <begin position="552"/>
        <end position="574"/>
    </location>
</feature>
<evidence type="ECO:0000256" key="1">
    <source>
        <dbReference type="ARBA" id="ARBA00006663"/>
    </source>
</evidence>
<dbReference type="GO" id="GO:0044782">
    <property type="term" value="P:cilium organization"/>
    <property type="evidence" value="ECO:0007669"/>
    <property type="project" value="TreeGrafter"/>
</dbReference>
<feature type="compositionally biased region" description="Basic and acidic residues" evidence="3">
    <location>
        <begin position="96"/>
        <end position="109"/>
    </location>
</feature>
<dbReference type="OrthoDB" id="2150121at2759"/>
<organism evidence="4 5">
    <name type="scientific">Adineta steineri</name>
    <dbReference type="NCBI Taxonomy" id="433720"/>
    <lineage>
        <taxon>Eukaryota</taxon>
        <taxon>Metazoa</taxon>
        <taxon>Spiralia</taxon>
        <taxon>Gnathifera</taxon>
        <taxon>Rotifera</taxon>
        <taxon>Eurotatoria</taxon>
        <taxon>Bdelloidea</taxon>
        <taxon>Adinetida</taxon>
        <taxon>Adinetidae</taxon>
        <taxon>Adineta</taxon>
    </lineage>
</organism>
<evidence type="ECO:0000256" key="2">
    <source>
        <dbReference type="ARBA" id="ARBA00023054"/>
    </source>
</evidence>
<dbReference type="EMBL" id="CAJNOM010000205">
    <property type="protein sequence ID" value="CAF1225908.1"/>
    <property type="molecule type" value="Genomic_DNA"/>
</dbReference>
<reference evidence="4" key="1">
    <citation type="submission" date="2021-02" db="EMBL/GenBank/DDBJ databases">
        <authorList>
            <person name="Nowell W R."/>
        </authorList>
    </citation>
    <scope>NUCLEOTIDE SEQUENCE</scope>
</reference>
<feature type="region of interest" description="Disordered" evidence="3">
    <location>
        <begin position="365"/>
        <end position="398"/>
    </location>
</feature>
<sequence length="647" mass="75928">MTSASLVDHYNSHDSFNQSNHSFSNNTSDYNGYQQKLLEKVEIDNQNGNTSFLNTIEGLRQEQRARLAQAEHDYYNQKPTLLSSSSSIDMHNHHHHQEEQIQRPHEKLVTSKPPLPKASKQSSAPVLLTEERAQYHIHHRPTSANIVRRHDDEIAFCPHRTTIGNTTTTVHDLTTDHVKNQIKNIWNELEFDNYSEQKKNRHSTTAASWAGRSTVPEPFSLTNSMNMDSVHRRKCMYEIEAAKLQKEVDEDINLAYSFKANPVPSHVHLPLYEQLQEDERHRREQVRSMTKDYLSSISKPFAFDSREKAKIILRRHSYANGDIIRSERQFKARPLPKFYYQRHQENEQMDEQTLYRSLRKDMRSKELLRQSRSPFSSQKPKFARRSMSVDGSTRTHFQEHSFRPKTNGYYVPNYDKIHSKMLRSMEEKKRTRSPTKCKPFLLYTNMIPSKKDKILDDIRNDAKIRHAQTFQIKGKQMPTKSPSMTNLSTSLQLPESIPTKTTEAQRLREAVGKKKRQDEEIKTRTAETFHRSQSAKERRVRETIREKAELQHQATVSKAKQEEKTRQIRQSIRRSEDDYAKKLEAMNERVKQRPLLAEQNTKQKAVRELEKKIQHAMNLANVTEQDLNRQQFNSSNVKYTTSDINYS</sequence>
<name>A0A814Y805_9BILA</name>
<dbReference type="Proteomes" id="UP000663832">
    <property type="component" value="Unassembled WGS sequence"/>
</dbReference>
<gene>
    <name evidence="4" type="ORF">QVE165_LOCUS27162</name>
</gene>
<comment type="similarity">
    <text evidence="1">Belongs to the FAM161 family.</text>
</comment>
<keyword evidence="2" id="KW-0175">Coiled coil</keyword>